<organism evidence="2">
    <name type="scientific">Halobacterium sp. NMX12-1</name>
    <dbReference type="NCBI Taxonomy" id="3166650"/>
    <lineage>
        <taxon>Archaea</taxon>
        <taxon>Methanobacteriati</taxon>
        <taxon>Methanobacteriota</taxon>
        <taxon>Stenosarchaea group</taxon>
        <taxon>Halobacteria</taxon>
        <taxon>Halobacteriales</taxon>
        <taxon>Halobacteriaceae</taxon>
        <taxon>Halobacterium</taxon>
    </lineage>
</organism>
<dbReference type="PROSITE" id="PS51257">
    <property type="entry name" value="PROKAR_LIPOPROTEIN"/>
    <property type="match status" value="1"/>
</dbReference>
<geneLocation type="plasmid" evidence="2">
    <name>pNMX12-1_234</name>
</geneLocation>
<dbReference type="EMBL" id="CP159203">
    <property type="protein sequence ID" value="XCF15075.1"/>
    <property type="molecule type" value="Genomic_DNA"/>
</dbReference>
<feature type="domain" description="ABC-type glycine betaine transport system substrate-binding" evidence="1">
    <location>
        <begin position="39"/>
        <end position="315"/>
    </location>
</feature>
<reference evidence="2" key="1">
    <citation type="submission" date="2024-06" db="EMBL/GenBank/DDBJ databases">
        <title>Genome Sequence of an extremely halophilic archaeon isolated from Permian era halite, Salado Formation, Carlsbad, New Mexico: Halobacterium sp. strain NMX12-1.</title>
        <authorList>
            <person name="Sotoa L."/>
            <person name="DasSarma P."/>
            <person name="Anton B.P."/>
            <person name="Vincze T."/>
            <person name="Verma I."/>
            <person name="Eralp B."/>
            <person name="Powers D.W."/>
            <person name="Dozier B.L."/>
            <person name="Roberts R.J."/>
            <person name="DasSarma S."/>
        </authorList>
    </citation>
    <scope>NUCLEOTIDE SEQUENCE</scope>
    <source>
        <strain evidence="2">NMX12-1</strain>
        <plasmid evidence="2">pNMX12-1_234</plasmid>
    </source>
</reference>
<dbReference type="KEGG" id="hanx:ABSL23_00230"/>
<name>A0AAU8C8J0_9EURY</name>
<accession>A0AAU8C8J0</accession>
<proteinExistence type="predicted"/>
<dbReference type="Pfam" id="PF04069">
    <property type="entry name" value="OpuAC"/>
    <property type="match status" value="1"/>
</dbReference>
<protein>
    <submittedName>
        <fullName evidence="2">Glycine betaine ABC transporter substrate-binding protein</fullName>
    </submittedName>
</protein>
<sequence length="321" mass="35739">MSLTRRQYLGQIGRVGGVGAAAVLGGCASNRQPDTESVSVRIGSKPFVEQKILGYLAYQRLQSVDWIRAVDEIGSGNSLSNWDATAAGEQHLYWEYTGTAWMQLPPRHETRITDPNSLYERVQSDAHSQQLQLAEPASFSNEYVIVADATWAEQTGVSTISELATHLRDVDRIPGIAVNEEFFHRRDGWPGLASYYDVRTEDREKLESETFIVTSIGLTYELLEQGRVQIASGFATDPQLDRSTITVLEDDRDYFLPYQPAPTAYAPLIDDHPEIFEELSPVVSALDKPTMRNLNKQVLIDGDHPFAVATQFLSEEVAADA</sequence>
<dbReference type="Gene3D" id="3.40.190.120">
    <property type="entry name" value="Osmoprotection protein (prox), domain 2"/>
    <property type="match status" value="1"/>
</dbReference>
<dbReference type="GeneID" id="91107530"/>
<keyword evidence="2" id="KW-0614">Plasmid</keyword>
<dbReference type="RefSeq" id="WP_353633190.1">
    <property type="nucleotide sequence ID" value="NZ_CP159203.1"/>
</dbReference>
<evidence type="ECO:0000259" key="1">
    <source>
        <dbReference type="Pfam" id="PF04069"/>
    </source>
</evidence>
<dbReference type="GO" id="GO:0022857">
    <property type="term" value="F:transmembrane transporter activity"/>
    <property type="evidence" value="ECO:0007669"/>
    <property type="project" value="InterPro"/>
</dbReference>
<dbReference type="Gene3D" id="3.40.190.10">
    <property type="entry name" value="Periplasmic binding protein-like II"/>
    <property type="match status" value="1"/>
</dbReference>
<dbReference type="GO" id="GO:0043190">
    <property type="term" value="C:ATP-binding cassette (ABC) transporter complex"/>
    <property type="evidence" value="ECO:0007669"/>
    <property type="project" value="InterPro"/>
</dbReference>
<dbReference type="SUPFAM" id="SSF53850">
    <property type="entry name" value="Periplasmic binding protein-like II"/>
    <property type="match status" value="1"/>
</dbReference>
<dbReference type="InterPro" id="IPR007210">
    <property type="entry name" value="ABC_Gly_betaine_transp_sub-bd"/>
</dbReference>
<evidence type="ECO:0000313" key="2">
    <source>
        <dbReference type="EMBL" id="XCF15075.1"/>
    </source>
</evidence>
<gene>
    <name evidence="2" type="ORF">ABSL23_00230</name>
</gene>
<dbReference type="AlphaFoldDB" id="A0AAU8C8J0"/>